<feature type="region of interest" description="Disordered" evidence="19">
    <location>
        <begin position="560"/>
        <end position="585"/>
    </location>
</feature>
<evidence type="ECO:0000256" key="17">
    <source>
        <dbReference type="ARBA" id="ARBA00023063"/>
    </source>
</evidence>
<dbReference type="PROSITE" id="PS50902">
    <property type="entry name" value="FLAVODOXIN_LIKE"/>
    <property type="match status" value="1"/>
</dbReference>
<feature type="compositionally biased region" description="Low complexity" evidence="19">
    <location>
        <begin position="1064"/>
        <end position="1073"/>
    </location>
</feature>
<comment type="cofactor">
    <cofactor evidence="3">
        <name>[4Fe-4S] cluster</name>
        <dbReference type="ChEBI" id="CHEBI:49883"/>
    </cofactor>
</comment>
<comment type="cofactor">
    <cofactor evidence="4">
        <name>FAD</name>
        <dbReference type="ChEBI" id="CHEBI:57692"/>
    </cofactor>
</comment>
<dbReference type="SUPFAM" id="SSF63380">
    <property type="entry name" value="Riboflavin synthase domain-like"/>
    <property type="match status" value="1"/>
</dbReference>
<protein>
    <recommendedName>
        <fullName evidence="6">assimilatory sulfite reductase (NADPH)</fullName>
        <ecNumber evidence="6">1.8.1.2</ecNumber>
    </recommendedName>
</protein>
<dbReference type="SUPFAM" id="SSF52343">
    <property type="entry name" value="Ferredoxin reductase-like, C-terminal NADP-linked domain"/>
    <property type="match status" value="1"/>
</dbReference>
<evidence type="ECO:0000256" key="2">
    <source>
        <dbReference type="ARBA" id="ARBA00001942"/>
    </source>
</evidence>
<dbReference type="Pfam" id="PF04879">
    <property type="entry name" value="Molybdop_Fe4S4"/>
    <property type="match status" value="1"/>
</dbReference>
<evidence type="ECO:0000313" key="24">
    <source>
        <dbReference type="Proteomes" id="UP000325218"/>
    </source>
</evidence>
<dbReference type="GO" id="GO:0004783">
    <property type="term" value="F:sulfite reductase (NADPH) activity"/>
    <property type="evidence" value="ECO:0007669"/>
    <property type="project" value="UniProtKB-EC"/>
</dbReference>
<feature type="compositionally biased region" description="Basic and acidic residues" evidence="19">
    <location>
        <begin position="1086"/>
        <end position="1098"/>
    </location>
</feature>
<evidence type="ECO:0000256" key="8">
    <source>
        <dbReference type="ARBA" id="ARBA00022505"/>
    </source>
</evidence>
<dbReference type="Pfam" id="PF00667">
    <property type="entry name" value="FAD_binding_1"/>
    <property type="match status" value="1"/>
</dbReference>
<dbReference type="PRINTS" id="PR00371">
    <property type="entry name" value="FPNCR"/>
</dbReference>
<dbReference type="FunFam" id="3.40.50.80:FF:000001">
    <property type="entry name" value="NADPH--cytochrome P450 reductase 1"/>
    <property type="match status" value="1"/>
</dbReference>
<dbReference type="CDD" id="cd02754">
    <property type="entry name" value="MopB_Nitrate-R-NapA-like"/>
    <property type="match status" value="1"/>
</dbReference>
<feature type="domain" description="4Fe-4S Mo/W bis-MGD-type" evidence="22">
    <location>
        <begin position="3"/>
        <end position="59"/>
    </location>
</feature>
<dbReference type="GO" id="GO:0046872">
    <property type="term" value="F:metal ion binding"/>
    <property type="evidence" value="ECO:0007669"/>
    <property type="project" value="UniProtKB-KW"/>
</dbReference>
<dbReference type="Gene3D" id="3.40.50.740">
    <property type="match status" value="1"/>
</dbReference>
<dbReference type="Gene3D" id="3.40.228.10">
    <property type="entry name" value="Dimethylsulfoxide Reductase, domain 2"/>
    <property type="match status" value="1"/>
</dbReference>
<evidence type="ECO:0000259" key="20">
    <source>
        <dbReference type="PROSITE" id="PS50902"/>
    </source>
</evidence>
<organism evidence="23 24">
    <name type="scientific">Paenibacillus faecis</name>
    <dbReference type="NCBI Taxonomy" id="862114"/>
    <lineage>
        <taxon>Bacteria</taxon>
        <taxon>Bacillati</taxon>
        <taxon>Bacillota</taxon>
        <taxon>Bacilli</taxon>
        <taxon>Bacillales</taxon>
        <taxon>Paenibacillaceae</taxon>
        <taxon>Paenibacillus</taxon>
    </lineage>
</organism>
<dbReference type="InterPro" id="IPR001094">
    <property type="entry name" value="Flavdoxin-like"/>
</dbReference>
<gene>
    <name evidence="23" type="ORF">FRY98_15815</name>
</gene>
<dbReference type="PROSITE" id="PS51669">
    <property type="entry name" value="4FE4S_MOW_BIS_MGD"/>
    <property type="match status" value="1"/>
</dbReference>
<dbReference type="Gene3D" id="1.20.990.10">
    <property type="entry name" value="NADPH-cytochrome p450 Reductase, Chain A, domain 3"/>
    <property type="match status" value="1"/>
</dbReference>
<keyword evidence="7" id="KW-0004">4Fe-4S</keyword>
<keyword evidence="9" id="KW-0285">Flavoprotein</keyword>
<evidence type="ECO:0000313" key="23">
    <source>
        <dbReference type="EMBL" id="TYA12180.1"/>
    </source>
</evidence>
<feature type="compositionally biased region" description="Low complexity" evidence="19">
    <location>
        <begin position="1034"/>
        <end position="1057"/>
    </location>
</feature>
<dbReference type="GO" id="GO:0042128">
    <property type="term" value="P:nitrate assimilation"/>
    <property type="evidence" value="ECO:0007669"/>
    <property type="project" value="UniProtKB-KW"/>
</dbReference>
<dbReference type="GO" id="GO:0016651">
    <property type="term" value="F:oxidoreductase activity, acting on NAD(P)H"/>
    <property type="evidence" value="ECO:0007669"/>
    <property type="project" value="UniProtKB-ARBA"/>
</dbReference>
<keyword evidence="24" id="KW-1185">Reference proteome</keyword>
<dbReference type="SUPFAM" id="SSF50692">
    <property type="entry name" value="ADC-like"/>
    <property type="match status" value="1"/>
</dbReference>
<dbReference type="FunFam" id="2.40.40.20:FF:000005">
    <property type="entry name" value="Periplasmic nitrate reductase"/>
    <property type="match status" value="1"/>
</dbReference>
<evidence type="ECO:0000256" key="9">
    <source>
        <dbReference type="ARBA" id="ARBA00022630"/>
    </source>
</evidence>
<evidence type="ECO:0000256" key="3">
    <source>
        <dbReference type="ARBA" id="ARBA00001966"/>
    </source>
</evidence>
<dbReference type="InterPro" id="IPR050123">
    <property type="entry name" value="Prok_molybdopt-oxidoreductase"/>
</dbReference>
<dbReference type="InterPro" id="IPR001709">
    <property type="entry name" value="Flavoprot_Pyr_Nucl_cyt_Rdtase"/>
</dbReference>
<feature type="compositionally biased region" description="Low complexity" evidence="19">
    <location>
        <begin position="560"/>
        <end position="571"/>
    </location>
</feature>
<dbReference type="GO" id="GO:0016020">
    <property type="term" value="C:membrane"/>
    <property type="evidence" value="ECO:0007669"/>
    <property type="project" value="TreeGrafter"/>
</dbReference>
<keyword evidence="16" id="KW-0411">Iron-sulfur</keyword>
<dbReference type="Pfam" id="PF00258">
    <property type="entry name" value="Flavodoxin_1"/>
    <property type="match status" value="1"/>
</dbReference>
<dbReference type="CDD" id="cd06199">
    <property type="entry name" value="SiR"/>
    <property type="match status" value="1"/>
</dbReference>
<dbReference type="Pfam" id="PF00175">
    <property type="entry name" value="NAD_binding_1"/>
    <property type="match status" value="1"/>
</dbReference>
<evidence type="ECO:0000256" key="12">
    <source>
        <dbReference type="ARBA" id="ARBA00022827"/>
    </source>
</evidence>
<dbReference type="InterPro" id="IPR006657">
    <property type="entry name" value="MoPterin_dinucl-bd_dom"/>
</dbReference>
<dbReference type="InterPro" id="IPR006963">
    <property type="entry name" value="Mopterin_OxRdtase_4Fe-4S_dom"/>
</dbReference>
<dbReference type="PROSITE" id="PS51384">
    <property type="entry name" value="FAD_FR"/>
    <property type="match status" value="1"/>
</dbReference>
<evidence type="ECO:0000256" key="18">
    <source>
        <dbReference type="ARBA" id="ARBA00052219"/>
    </source>
</evidence>
<evidence type="ECO:0000256" key="7">
    <source>
        <dbReference type="ARBA" id="ARBA00022485"/>
    </source>
</evidence>
<keyword evidence="10" id="KW-0288">FMN</keyword>
<keyword evidence="8" id="KW-0500">Molybdenum</keyword>
<evidence type="ECO:0000256" key="15">
    <source>
        <dbReference type="ARBA" id="ARBA00023004"/>
    </source>
</evidence>
<dbReference type="Pfam" id="PF00384">
    <property type="entry name" value="Molybdopterin"/>
    <property type="match status" value="1"/>
</dbReference>
<dbReference type="EC" id="1.8.1.2" evidence="6"/>
<keyword evidence="12" id="KW-0274">FAD</keyword>
<dbReference type="SUPFAM" id="SSF53706">
    <property type="entry name" value="Formate dehydrogenase/DMSO reductase, domains 1-3"/>
    <property type="match status" value="1"/>
</dbReference>
<comment type="similarity">
    <text evidence="5">Belongs to the prokaryotic molybdopterin-containing oxidoreductase family. NasA/NapA/NarB subfamily.</text>
</comment>
<dbReference type="InterPro" id="IPR003097">
    <property type="entry name" value="CysJ-like_FAD-binding"/>
</dbReference>
<dbReference type="Pfam" id="PF01568">
    <property type="entry name" value="Molydop_binding"/>
    <property type="match status" value="1"/>
</dbReference>
<evidence type="ECO:0000259" key="22">
    <source>
        <dbReference type="PROSITE" id="PS51669"/>
    </source>
</evidence>
<sequence>MNVKQVKSVCPYCGVGCGMVLEVSGGRVVKVTGDREHPANFGRLCTKGATSAGALTESGRMERAYLRPSRDAAPVKTGMDAAIRETARRLRGLLERHGPDALSFYVSGQMSLEAQYLINKLAKGFVRTRHIESNSRLCMASAGSGYKLSLGADGPPGSYQDIDQADLFFVIGANMADCHPILFLRLIDRVKAGARLIVVDPRRTATADKAQLYLPIRPGTDLALLNGLLHLLVRNGHTDPDFISRYTTGFEQIPEFLEDYSPARVAEITGIPEADIRTAADWIGESREWMTCWTMGLNQSTHGTWHTNAICNLHLATGAICRPGGGPFSLTGQPNAMGGREMGYMGPGLPGQRSLLDEADRRFMEDLWKIPPGTLRTEAGGGTVSMFESMASGEIKACWIICTNPVASVPNRKIVIAGLEAAELVIAQDAFWETETNRYADILLPGALWAEGEGVMVNSERNLTLMQKAVDPPGEALPDWQIIARVACEMGYADAFTYASSEEVYREIQRAWNPKTGYDLRGATYDRLREAPVQWPSAPGEDSRRSPIRYLNGRTELGAAGSAGTAKSADGPGPHQRQSPGEPRILFPTADGKAVFWARPYLPPAELPDEEYPYVLNSGRVQHQWHTLTKTGKIPKLVKLNPGPFLEVHPADAARLDIRDGDRVNLRSRRGHAVLPAVVTDRVREGTCFAPFHWNDLFGPDLAVNELTIDAVDPLSLQPELKYCAVALEKAAESCQAVKAAPANHQPYRKEAEPMTQQLQPEQLNTLTQVLGLSQPMTSLTLDPYEQAYLAGFLTSLRSEEPRAGTAVPVLPPTAPLPPAKRYWVDGLLAGMFSRASLPAPAPEAGVQAGTATTGATTTGAETTAAMATVQLPPVTILWASQTGNAESAALRCAQRLKKAGHPVRLAGMDEYPAAELTGERFVLFIASTFGDGEPPDNGEGFFRALKSESAPTLPDLQYAVLAFGDSSFARFCGFGQFLDDRLAQLGGRRLLGCTRCDTDYHEQVEAWADAVAERLSHEGGTLGHAAASDAHVSAEVSAPAEAPVGAPGEASAAAPTIAPPASPAVASPARSGLGPAAATAVAPRPEGREAGKSGRDRPVPARLLFNRLLNRPGSEKETRHYAFDLRGTGLAYEAGDALGVWPANDPELVERLLGTLKLDPLAPVHVKGQGTLPLAEALRRHYEIARIHKEMIRFIQERTRAEVLRDLLQESRREEFQAWQWGRRLIDVLEEFPVSLTPAELAGLLKPLQPRLYSIASSPKPHPEEVHITVSTLRYEHRGQVRKGVCSTFLADLVKPGMDIPVFIHKNRHFHLPEDPRTPMIMVGSGTGIAPFRGFLQERRAAGAPGRNWLIFGEQREACDFYFREELEAFKQDGLLQRLDTAFSRDQADKIYVQHRLLEQGAELWGWLQEGARFYVCGDAGSMAKEVDAALRTVIRVHGGLDDAAADAYITDMRRNKRYAKDVY</sequence>
<evidence type="ECO:0000256" key="16">
    <source>
        <dbReference type="ARBA" id="ARBA00023014"/>
    </source>
</evidence>
<dbReference type="Gene3D" id="2.20.25.90">
    <property type="entry name" value="ADC-like domains"/>
    <property type="match status" value="1"/>
</dbReference>
<evidence type="ECO:0000259" key="21">
    <source>
        <dbReference type="PROSITE" id="PS51384"/>
    </source>
</evidence>
<dbReference type="InterPro" id="IPR017927">
    <property type="entry name" value="FAD-bd_FR_type"/>
</dbReference>
<dbReference type="InterPro" id="IPR029039">
    <property type="entry name" value="Flavoprotein-like_sf"/>
</dbReference>
<dbReference type="InterPro" id="IPR001433">
    <property type="entry name" value="OxRdtase_FAD/NAD-bd"/>
</dbReference>
<dbReference type="InterPro" id="IPR008254">
    <property type="entry name" value="Flavodoxin/NO_synth"/>
</dbReference>
<dbReference type="PROSITE" id="PS00932">
    <property type="entry name" value="MOLYBDOPTERIN_PROK_3"/>
    <property type="match status" value="1"/>
</dbReference>
<dbReference type="InterPro" id="IPR041957">
    <property type="entry name" value="CT_Nitrate-R-NapA-like"/>
</dbReference>
<proteinExistence type="inferred from homology"/>
<feature type="domain" description="FAD-binding FR-type" evidence="21">
    <location>
        <begin position="1097"/>
        <end position="1314"/>
    </location>
</feature>
<comment type="cofactor">
    <cofactor evidence="2">
        <name>Mo-bis(molybdopterin guanine dinucleotide)</name>
        <dbReference type="ChEBI" id="CHEBI:60539"/>
    </cofactor>
</comment>
<dbReference type="Gene3D" id="2.40.40.20">
    <property type="match status" value="1"/>
</dbReference>
<evidence type="ECO:0000256" key="4">
    <source>
        <dbReference type="ARBA" id="ARBA00001974"/>
    </source>
</evidence>
<dbReference type="RefSeq" id="WP_148453646.1">
    <property type="nucleotide sequence ID" value="NZ_VSDO01000003.1"/>
</dbReference>
<feature type="domain" description="Flavodoxin-like" evidence="20">
    <location>
        <begin position="875"/>
        <end position="1013"/>
    </location>
</feature>
<dbReference type="PRINTS" id="PR00369">
    <property type="entry name" value="FLAVODOXIN"/>
</dbReference>
<dbReference type="InterPro" id="IPR006655">
    <property type="entry name" value="Mopterin_OxRdtase_prok_CS"/>
</dbReference>
<dbReference type="OrthoDB" id="9789468at2"/>
<evidence type="ECO:0000256" key="13">
    <source>
        <dbReference type="ARBA" id="ARBA00022857"/>
    </source>
</evidence>
<dbReference type="Gene3D" id="3.40.50.360">
    <property type="match status" value="1"/>
</dbReference>
<comment type="caution">
    <text evidence="23">The sequence shown here is derived from an EMBL/GenBank/DDBJ whole genome shotgun (WGS) entry which is preliminary data.</text>
</comment>
<comment type="catalytic activity">
    <reaction evidence="18">
        <text>hydrogen sulfide + 3 NADP(+) + 3 H2O = sulfite + 3 NADPH + 4 H(+)</text>
        <dbReference type="Rhea" id="RHEA:13801"/>
        <dbReference type="ChEBI" id="CHEBI:15377"/>
        <dbReference type="ChEBI" id="CHEBI:15378"/>
        <dbReference type="ChEBI" id="CHEBI:17359"/>
        <dbReference type="ChEBI" id="CHEBI:29919"/>
        <dbReference type="ChEBI" id="CHEBI:57783"/>
        <dbReference type="ChEBI" id="CHEBI:58349"/>
        <dbReference type="EC" id="1.8.1.2"/>
    </reaction>
</comment>
<evidence type="ECO:0000256" key="5">
    <source>
        <dbReference type="ARBA" id="ARBA00008747"/>
    </source>
</evidence>
<evidence type="ECO:0000256" key="14">
    <source>
        <dbReference type="ARBA" id="ARBA00023002"/>
    </source>
</evidence>
<name>A0A5D0CRC6_9BACL</name>
<dbReference type="Proteomes" id="UP000325218">
    <property type="component" value="Unassembled WGS sequence"/>
</dbReference>
<dbReference type="Gene3D" id="2.40.30.10">
    <property type="entry name" value="Translation factors"/>
    <property type="match status" value="1"/>
</dbReference>
<dbReference type="GO" id="GO:0010181">
    <property type="term" value="F:FMN binding"/>
    <property type="evidence" value="ECO:0007669"/>
    <property type="project" value="InterPro"/>
</dbReference>
<keyword evidence="14" id="KW-0560">Oxidoreductase</keyword>
<dbReference type="SMART" id="SM00926">
    <property type="entry name" value="Molybdop_Fe4S4"/>
    <property type="match status" value="1"/>
</dbReference>
<keyword evidence="11" id="KW-0479">Metal-binding</keyword>
<keyword evidence="15" id="KW-0408">Iron</keyword>
<dbReference type="EMBL" id="VSDO01000003">
    <property type="protein sequence ID" value="TYA12180.1"/>
    <property type="molecule type" value="Genomic_DNA"/>
</dbReference>
<evidence type="ECO:0000256" key="19">
    <source>
        <dbReference type="SAM" id="MobiDB-lite"/>
    </source>
</evidence>
<dbReference type="GO" id="GO:0043546">
    <property type="term" value="F:molybdopterin cofactor binding"/>
    <property type="evidence" value="ECO:0007669"/>
    <property type="project" value="InterPro"/>
</dbReference>
<dbReference type="GO" id="GO:0051539">
    <property type="term" value="F:4 iron, 4 sulfur cluster binding"/>
    <property type="evidence" value="ECO:0007669"/>
    <property type="project" value="UniProtKB-KW"/>
</dbReference>
<keyword evidence="17" id="KW-0534">Nitrate assimilation</keyword>
<evidence type="ECO:0000256" key="1">
    <source>
        <dbReference type="ARBA" id="ARBA00001917"/>
    </source>
</evidence>
<dbReference type="SUPFAM" id="SSF52218">
    <property type="entry name" value="Flavoproteins"/>
    <property type="match status" value="1"/>
</dbReference>
<feature type="region of interest" description="Disordered" evidence="19">
    <location>
        <begin position="1023"/>
        <end position="1098"/>
    </location>
</feature>
<dbReference type="InterPro" id="IPR017938">
    <property type="entry name" value="Riboflavin_synthase-like_b-brl"/>
</dbReference>
<dbReference type="Gene3D" id="3.40.50.80">
    <property type="entry name" value="Nucleotide-binding domain of ferredoxin-NADP reductase (FNR) module"/>
    <property type="match status" value="1"/>
</dbReference>
<dbReference type="InterPro" id="IPR023173">
    <property type="entry name" value="NADPH_Cyt_P450_Rdtase_alpha"/>
</dbReference>
<accession>A0A5D0CRC6</accession>
<evidence type="ECO:0000256" key="10">
    <source>
        <dbReference type="ARBA" id="ARBA00022643"/>
    </source>
</evidence>
<evidence type="ECO:0000256" key="11">
    <source>
        <dbReference type="ARBA" id="ARBA00022723"/>
    </source>
</evidence>
<comment type="cofactor">
    <cofactor evidence="1">
        <name>FMN</name>
        <dbReference type="ChEBI" id="CHEBI:58210"/>
    </cofactor>
</comment>
<dbReference type="InterPro" id="IPR009010">
    <property type="entry name" value="Asp_de-COase-like_dom_sf"/>
</dbReference>
<keyword evidence="13" id="KW-0521">NADP</keyword>
<dbReference type="PANTHER" id="PTHR43105:SF9">
    <property type="entry name" value="NADPH-FE(3+) OXIDOREDUCTASE SUBUNIT ALPHA"/>
    <property type="match status" value="1"/>
</dbReference>
<dbReference type="InterPro" id="IPR006656">
    <property type="entry name" value="Mopterin_OxRdtase"/>
</dbReference>
<evidence type="ECO:0000256" key="6">
    <source>
        <dbReference type="ARBA" id="ARBA00012604"/>
    </source>
</evidence>
<dbReference type="PANTHER" id="PTHR43105">
    <property type="entry name" value="RESPIRATORY NITRATE REDUCTASE"/>
    <property type="match status" value="1"/>
</dbReference>
<dbReference type="CDD" id="cd02791">
    <property type="entry name" value="MopB_CT_Nitrate-R-NapA-like"/>
    <property type="match status" value="1"/>
</dbReference>
<reference evidence="23 24" key="1">
    <citation type="submission" date="2019-08" db="EMBL/GenBank/DDBJ databases">
        <title>Genome sequencing of Paenibacillus faecis DSM 23593(T).</title>
        <authorList>
            <person name="Kook J.-K."/>
            <person name="Park S.-N."/>
            <person name="Lim Y.K."/>
        </authorList>
    </citation>
    <scope>NUCLEOTIDE SEQUENCE [LARGE SCALE GENOMIC DNA]</scope>
    <source>
        <strain evidence="23 24">DSM 23593</strain>
    </source>
</reference>
<dbReference type="InterPro" id="IPR039261">
    <property type="entry name" value="FNR_nucleotide-bd"/>
</dbReference>